<dbReference type="EMBL" id="PSZC01000048">
    <property type="protein sequence ID" value="PPJ29400.1"/>
    <property type="molecule type" value="Genomic_DNA"/>
</dbReference>
<dbReference type="InterPro" id="IPR001646">
    <property type="entry name" value="5peptide_repeat"/>
</dbReference>
<organism evidence="1 2">
    <name type="scientific">Nocardia nova</name>
    <dbReference type="NCBI Taxonomy" id="37330"/>
    <lineage>
        <taxon>Bacteria</taxon>
        <taxon>Bacillati</taxon>
        <taxon>Actinomycetota</taxon>
        <taxon>Actinomycetes</taxon>
        <taxon>Mycobacteriales</taxon>
        <taxon>Nocardiaceae</taxon>
        <taxon>Nocardia</taxon>
    </lineage>
</organism>
<dbReference type="SUPFAM" id="SSF141571">
    <property type="entry name" value="Pentapeptide repeat-like"/>
    <property type="match status" value="1"/>
</dbReference>
<sequence>MAGVANESKGLQRQQCIDVLCGYLRLPYSPERGSNYQTKHVIKSKDATGVEIETEDHFEYPQNDREVRLTILRVIADHLRSYEYNWSTLDFDFRGAHVEGVDFSHTTFKSLARFTGARFTGEANFDGVRLTGWANFDGCTFEDGASFNGARIYQATFEGANFESATSFHQTEFDDGANFAKASFSEVEFIRCGFSGYRTDFERSTFNGELTFDGTVTGYCDFAGSTFYDKAHFYAKFQLTPNFQNVNFGSEEIHFEPVRKWGLQWSRIAFDWSVDRSLKPENVKPYVWPKDFP</sequence>
<proteinExistence type="predicted"/>
<reference evidence="1 2" key="1">
    <citation type="submission" date="2018-02" db="EMBL/GenBank/DDBJ databases">
        <title>8 Nocardia nova and 1 Nocardia cyriacigeorgica strain used for evolution to TMP-SMX.</title>
        <authorList>
            <person name="Mehta H."/>
            <person name="Weng J."/>
            <person name="Shamoo Y."/>
        </authorList>
    </citation>
    <scope>NUCLEOTIDE SEQUENCE [LARGE SCALE GENOMIC DNA]</scope>
    <source>
        <strain evidence="1 2">MDA3139</strain>
    </source>
</reference>
<gene>
    <name evidence="1" type="ORF">C5E45_34095</name>
</gene>
<accession>A0A2S6A8P7</accession>
<comment type="caution">
    <text evidence="1">The sequence shown here is derived from an EMBL/GenBank/DDBJ whole genome shotgun (WGS) entry which is preliminary data.</text>
</comment>
<name>A0A2S6A8P7_9NOCA</name>
<dbReference type="AlphaFoldDB" id="A0A2S6A8P7"/>
<dbReference type="Gene3D" id="2.160.20.80">
    <property type="entry name" value="E3 ubiquitin-protein ligase SopA"/>
    <property type="match status" value="1"/>
</dbReference>
<protein>
    <recommendedName>
        <fullName evidence="3">Pentapeptide repeat-containing protein</fullName>
    </recommendedName>
</protein>
<evidence type="ECO:0000313" key="1">
    <source>
        <dbReference type="EMBL" id="PPJ29400.1"/>
    </source>
</evidence>
<evidence type="ECO:0008006" key="3">
    <source>
        <dbReference type="Google" id="ProtNLM"/>
    </source>
</evidence>
<dbReference type="Pfam" id="PF13576">
    <property type="entry name" value="Pentapeptide_3"/>
    <property type="match status" value="1"/>
</dbReference>
<dbReference type="Proteomes" id="UP000239874">
    <property type="component" value="Unassembled WGS sequence"/>
</dbReference>
<evidence type="ECO:0000313" key="2">
    <source>
        <dbReference type="Proteomes" id="UP000239874"/>
    </source>
</evidence>